<dbReference type="Proteomes" id="UP000001366">
    <property type="component" value="Chromosome"/>
</dbReference>
<dbReference type="InterPro" id="IPR006674">
    <property type="entry name" value="HD_domain"/>
</dbReference>
<dbReference type="GO" id="GO:0008081">
    <property type="term" value="F:phosphoric diester hydrolase activity"/>
    <property type="evidence" value="ECO:0007669"/>
    <property type="project" value="UniProtKB-UniRule"/>
</dbReference>
<dbReference type="AlphaFoldDB" id="C0QSY5"/>
<evidence type="ECO:0000256" key="2">
    <source>
        <dbReference type="ARBA" id="ARBA00022695"/>
    </source>
</evidence>
<dbReference type="GO" id="GO:0006808">
    <property type="term" value="P:regulation of nitrogen utilization"/>
    <property type="evidence" value="ECO:0007669"/>
    <property type="project" value="UniProtKB-UniRule"/>
</dbReference>
<dbReference type="OrthoDB" id="9805698at2"/>
<dbReference type="PaxDb" id="123214-PERMA_0002"/>
<dbReference type="InterPro" id="IPR010043">
    <property type="entry name" value="UTase/UR"/>
</dbReference>
<dbReference type="RefSeq" id="WP_012676256.1">
    <property type="nucleotide sequence ID" value="NC_012440.1"/>
</dbReference>
<comment type="catalytic activity">
    <reaction evidence="6">
        <text>[protein-PII]-uridylyl-L-tyrosine + H2O = [protein-PII]-L-tyrosine + UMP + H(+)</text>
        <dbReference type="Rhea" id="RHEA:48600"/>
        <dbReference type="Rhea" id="RHEA-COMP:12147"/>
        <dbReference type="Rhea" id="RHEA-COMP:12148"/>
        <dbReference type="ChEBI" id="CHEBI:15377"/>
        <dbReference type="ChEBI" id="CHEBI:15378"/>
        <dbReference type="ChEBI" id="CHEBI:46858"/>
        <dbReference type="ChEBI" id="CHEBI:57865"/>
        <dbReference type="ChEBI" id="CHEBI:90602"/>
    </reaction>
</comment>
<evidence type="ECO:0000256" key="3">
    <source>
        <dbReference type="ARBA" id="ARBA00022801"/>
    </source>
</evidence>
<feature type="domain" description="ACT" evidence="8">
    <location>
        <begin position="792"/>
        <end position="866"/>
    </location>
</feature>
<comment type="similarity">
    <text evidence="6">Belongs to the GlnD family.</text>
</comment>
<dbReference type="GO" id="GO:0008773">
    <property type="term" value="F:[protein-PII] uridylyltransferase activity"/>
    <property type="evidence" value="ECO:0007669"/>
    <property type="project" value="UniProtKB-UniRule"/>
</dbReference>
<reference evidence="9 10" key="1">
    <citation type="journal article" date="2009" name="J. Bacteriol.">
        <title>Complete and draft genome sequences of six members of the Aquificales.</title>
        <authorList>
            <person name="Reysenbach A.L."/>
            <person name="Hamamura N."/>
            <person name="Podar M."/>
            <person name="Griffiths E."/>
            <person name="Ferreira S."/>
            <person name="Hochstein R."/>
            <person name="Heidelberg J."/>
            <person name="Johnson J."/>
            <person name="Mead D."/>
            <person name="Pohorille A."/>
            <person name="Sarmiento M."/>
            <person name="Schweighofer K."/>
            <person name="Seshadri R."/>
            <person name="Voytek M.A."/>
        </authorList>
    </citation>
    <scope>NUCLEOTIDE SEQUENCE [LARGE SCALE GENOMIC DNA]</scope>
    <source>
        <strain evidence="10">DSM 14350 / EX-H1</strain>
    </source>
</reference>
<dbReference type="PANTHER" id="PTHR47320:SF1">
    <property type="entry name" value="BIFUNCTIONAL URIDYLYLTRANSFERASE_URIDYLYL-REMOVING ENZYME"/>
    <property type="match status" value="1"/>
</dbReference>
<dbReference type="STRING" id="123214.PERMA_0002"/>
<dbReference type="InterPro" id="IPR002912">
    <property type="entry name" value="ACT_dom"/>
</dbReference>
<comment type="domain">
    <text evidence="6">Has four distinct domains: an N-terminal nucleotidyltransferase (NT) domain responsible for UTase activity, a central HD domain that encodes UR activity, and two C-terminal ACT domains that seem to have a role in glutamine sensing.</text>
</comment>
<dbReference type="PIRSF" id="PIRSF006288">
    <property type="entry name" value="PII_uridyltransf"/>
    <property type="match status" value="1"/>
</dbReference>
<evidence type="ECO:0000313" key="9">
    <source>
        <dbReference type="EMBL" id="ACO04018.1"/>
    </source>
</evidence>
<dbReference type="Pfam" id="PF08335">
    <property type="entry name" value="GlnD_UR_UTase"/>
    <property type="match status" value="1"/>
</dbReference>
<comment type="cofactor">
    <cofactor evidence="6">
        <name>Mg(2+)</name>
        <dbReference type="ChEBI" id="CHEBI:18420"/>
    </cofactor>
</comment>
<keyword evidence="1 6" id="KW-0808">Transferase</keyword>
<dbReference type="NCBIfam" id="TIGR01693">
    <property type="entry name" value="UTase_glnD"/>
    <property type="match status" value="1"/>
</dbReference>
<keyword evidence="5 6" id="KW-0511">Multifunctional enzyme</keyword>
<keyword evidence="4 6" id="KW-0460">Magnesium</keyword>
<dbReference type="PANTHER" id="PTHR47320">
    <property type="entry name" value="BIFUNCTIONAL URIDYLYLTRANSFERASE/URIDYLYL-REMOVING ENZYME"/>
    <property type="match status" value="1"/>
</dbReference>
<feature type="region of interest" description="Uridylyltransferase" evidence="6">
    <location>
        <begin position="1"/>
        <end position="326"/>
    </location>
</feature>
<dbReference type="KEGG" id="pmx:PERMA_0002"/>
<dbReference type="SUPFAM" id="SSF81301">
    <property type="entry name" value="Nucleotidyltransferase"/>
    <property type="match status" value="1"/>
</dbReference>
<dbReference type="CDD" id="cd04899">
    <property type="entry name" value="ACT_ACR-UUR-like_2"/>
    <property type="match status" value="1"/>
</dbReference>
<dbReference type="InterPro" id="IPR045865">
    <property type="entry name" value="ACT-like_dom_sf"/>
</dbReference>
<evidence type="ECO:0000256" key="4">
    <source>
        <dbReference type="ARBA" id="ARBA00022842"/>
    </source>
</evidence>
<dbReference type="HAMAP" id="MF_00277">
    <property type="entry name" value="PII_uridylyl_transf"/>
    <property type="match status" value="1"/>
</dbReference>
<dbReference type="EC" id="2.7.7.59" evidence="6"/>
<sequence length="866" mass="102562">MDKLYIDEKKRILERYFSKKEEIINKHRAGAKGLDTVRELSDITDETIKDLAKISFPDLEEVSIVVLGGYGRRELCFKSDIDISLVFKSDNFESLKAGIESFYYSLLDLKVDIGFSPRDIKTFLELSEEDLTVATSLLQGRFITGNRDIYDDLIKKFKKLIRGKRTAYINATLRARKMRYQRTGSTIYMMEPHIKEGEGGLRDFHEVYWIARVLDDVPNYHYFVEKNIILEEEYQELMRAYDFLLKIRNEMHLICNKRCDVLVRPLQEEVVKRLGYLEKPYDSEKLRESVEKLMRLYYLYAKSINTITKRILKGITEEDGFQLFEPIDAVFSRTATEIDVLNRERFERNHTNVLRAFLYFKQYNLDFSPQLEYLLRKNESKLREHRDDPEVKKLMRTIFSDVNNLAKTIRKMQEFYVIDDLIPEFGYQRCHFQYDAYHKYTTDAHAIKAVEELENLKKLDHPHKKMMYELYKEIERKDLLIWAVFLHDIGKGHKSDHSVLGSKMAKEIMLRFGYSQRDANIVSYLVLYHLEMAKISQRRNMNEPKVINDFVKVIKNKELLKMLTVLTWCDANAVGPNIWNEWKNALLWELYFKALEVLEKGLSAEEIQKRRLEEKKRRLFAMLEIDLGEDRARFHMNRFSEYYLISTPIDDIIRHIKMEEIMFRTKKPQFYFEKKYGIGASELIIAVDRSVENPLLVVTGILSYMNINILSVYSYRRKDGATIVDLQISTSTLEVVEDQKFEQFKDLFNSYIKGEITLDDLSRKSERGFKAAAVPPPTFVKVDNETSDIYTIFDVSGEDRIGLLFDIFRVFTRFNLFVHIAKVVTQGERIRDAFYVRTFDKEKLTDELIIKEVKEELLKVLRQEEF</sequence>
<keyword evidence="7" id="KW-0175">Coiled coil</keyword>
<dbReference type="eggNOG" id="COG2844">
    <property type="taxonomic scope" value="Bacteria"/>
</dbReference>
<organism evidence="9 10">
    <name type="scientific">Persephonella marina (strain DSM 14350 / EX-H1)</name>
    <dbReference type="NCBI Taxonomy" id="123214"/>
    <lineage>
        <taxon>Bacteria</taxon>
        <taxon>Pseudomonadati</taxon>
        <taxon>Aquificota</taxon>
        <taxon>Aquificia</taxon>
        <taxon>Aquificales</taxon>
        <taxon>Hydrogenothermaceae</taxon>
        <taxon>Persephonella</taxon>
    </lineage>
</organism>
<dbReference type="SUPFAM" id="SSF109604">
    <property type="entry name" value="HD-domain/PDEase-like"/>
    <property type="match status" value="1"/>
</dbReference>
<name>C0QSY5_PERMH</name>
<protein>
    <recommendedName>
        <fullName evidence="6">Bifunctional uridylyltransferase/uridylyl-removing enzyme</fullName>
        <shortName evidence="6">UTase/UR</shortName>
    </recommendedName>
    <alternativeName>
        <fullName evidence="6">Bifunctional [protein-PII] modification enzyme</fullName>
    </alternativeName>
    <alternativeName>
        <fullName evidence="6">Bifunctional nitrogen sensor protein</fullName>
    </alternativeName>
    <domain>
        <recommendedName>
            <fullName evidence="6">[Protein-PII] uridylyltransferase</fullName>
            <shortName evidence="6">PII uridylyltransferase</shortName>
            <shortName evidence="6">UTase</shortName>
            <ecNumber evidence="6">2.7.7.59</ecNumber>
        </recommendedName>
    </domain>
    <domain>
        <recommendedName>
            <fullName evidence="6">[Protein-PII]-UMP uridylyl-removing enzyme</fullName>
            <shortName evidence="6">UR</shortName>
            <ecNumber evidence="6">3.1.4.-</ecNumber>
        </recommendedName>
    </domain>
</protein>
<evidence type="ECO:0000256" key="7">
    <source>
        <dbReference type="SAM" id="Coils"/>
    </source>
</evidence>
<gene>
    <name evidence="6" type="primary">glnD</name>
    <name evidence="9" type="ordered locus">PERMA_0002</name>
</gene>
<evidence type="ECO:0000259" key="8">
    <source>
        <dbReference type="PROSITE" id="PS51671"/>
    </source>
</evidence>
<comment type="caution">
    <text evidence="6">Lacks conserved residue(s) required for the propagation of feature annotation.</text>
</comment>
<dbReference type="SUPFAM" id="SSF81593">
    <property type="entry name" value="Nucleotidyltransferase substrate binding subunit/domain"/>
    <property type="match status" value="1"/>
</dbReference>
<dbReference type="HOGENOM" id="CLU_012833_1_0_0"/>
<evidence type="ECO:0000313" key="10">
    <source>
        <dbReference type="Proteomes" id="UP000001366"/>
    </source>
</evidence>
<keyword evidence="2 6" id="KW-0548">Nucleotidyltransferase</keyword>
<dbReference type="SUPFAM" id="SSF55021">
    <property type="entry name" value="ACT-like"/>
    <property type="match status" value="1"/>
</dbReference>
<keyword evidence="3 6" id="KW-0378">Hydrolase</keyword>
<dbReference type="Pfam" id="PF24931">
    <property type="entry name" value="ACT_ACR9_3rd"/>
    <property type="match status" value="1"/>
</dbReference>
<accession>C0QSY5</accession>
<dbReference type="Gene3D" id="1.10.3090.10">
    <property type="entry name" value="cca-adding enzyme, domain 2"/>
    <property type="match status" value="1"/>
</dbReference>
<keyword evidence="10" id="KW-1185">Reference proteome</keyword>
<dbReference type="EMBL" id="CP001230">
    <property type="protein sequence ID" value="ACO04018.1"/>
    <property type="molecule type" value="Genomic_DNA"/>
</dbReference>
<evidence type="ECO:0000256" key="5">
    <source>
        <dbReference type="ARBA" id="ARBA00023268"/>
    </source>
</evidence>
<dbReference type="InterPro" id="IPR043519">
    <property type="entry name" value="NT_sf"/>
</dbReference>
<comment type="activity regulation">
    <text evidence="6">Uridylyltransferase (UTase) activity is inhibited by glutamine, while glutamine activates uridylyl-removing (UR) activity.</text>
</comment>
<comment type="catalytic activity">
    <reaction evidence="6">
        <text>[protein-PII]-L-tyrosine + UTP = [protein-PII]-uridylyl-L-tyrosine + diphosphate</text>
        <dbReference type="Rhea" id="RHEA:13673"/>
        <dbReference type="Rhea" id="RHEA-COMP:12147"/>
        <dbReference type="Rhea" id="RHEA-COMP:12148"/>
        <dbReference type="ChEBI" id="CHEBI:33019"/>
        <dbReference type="ChEBI" id="CHEBI:46398"/>
        <dbReference type="ChEBI" id="CHEBI:46858"/>
        <dbReference type="ChEBI" id="CHEBI:90602"/>
        <dbReference type="EC" id="2.7.7.59"/>
    </reaction>
</comment>
<dbReference type="CDD" id="cd05401">
    <property type="entry name" value="NT_GlnE_GlnD_like"/>
    <property type="match status" value="1"/>
</dbReference>
<evidence type="ECO:0000256" key="1">
    <source>
        <dbReference type="ARBA" id="ARBA00022679"/>
    </source>
</evidence>
<evidence type="ECO:0000256" key="6">
    <source>
        <dbReference type="HAMAP-Rule" id="MF_00277"/>
    </source>
</evidence>
<dbReference type="Pfam" id="PF01966">
    <property type="entry name" value="HD"/>
    <property type="match status" value="1"/>
</dbReference>
<dbReference type="EC" id="3.1.4.-" evidence="6"/>
<feature type="coiled-coil region" evidence="7">
    <location>
        <begin position="595"/>
        <end position="622"/>
    </location>
</feature>
<comment type="function">
    <text evidence="6">Modifies, by uridylylation and deuridylylation, the PII regulatory proteins (GlnB and homologs), in response to the nitrogen status of the cell that GlnD senses through the glutamine level. Under low glutamine levels, catalyzes the conversion of the PII proteins and UTP to PII-UMP and PPi, while under higher glutamine levels, GlnD hydrolyzes PII-UMP to PII and UMP (deuridylylation). Thus, controls uridylylation state and activity of the PII proteins, and plays an important role in the regulation of nitrogen assimilation and metabolism.</text>
</comment>
<proteinExistence type="inferred from homology"/>
<dbReference type="InterPro" id="IPR013546">
    <property type="entry name" value="PII_UdlTrfase/GS_AdlTrfase"/>
</dbReference>
<dbReference type="PROSITE" id="PS51671">
    <property type="entry name" value="ACT"/>
    <property type="match status" value="1"/>
</dbReference>